<name>A0A8J4EI74_9ACTN</name>
<comment type="caution">
    <text evidence="1">The sequence shown here is derived from an EMBL/GenBank/DDBJ whole genome shotgun (WGS) entry which is preliminary data.</text>
</comment>
<dbReference type="RefSeq" id="WP_203935193.1">
    <property type="nucleotide sequence ID" value="NZ_BOPH01000158.1"/>
</dbReference>
<sequence>MQPDPDRVPSLSYAAATQLPPAQTQHLPQPLRDTVERLQHARSAAGRGADLAAVNQLQNNVHTVVQQALAAIGAPAAVVNGHKAAIAAQKTAVTQRLQDVKATRDAIGDMKGGDAAEPVYDEYIDMAETLDILLTNLDRTAEQL</sequence>
<evidence type="ECO:0000313" key="1">
    <source>
        <dbReference type="EMBL" id="GIJ75431.1"/>
    </source>
</evidence>
<reference evidence="1" key="1">
    <citation type="submission" date="2021-01" db="EMBL/GenBank/DDBJ databases">
        <title>Whole genome shotgun sequence of Virgisporangium ochraceum NBRC 16418.</title>
        <authorList>
            <person name="Komaki H."/>
            <person name="Tamura T."/>
        </authorList>
    </citation>
    <scope>NUCLEOTIDE SEQUENCE</scope>
    <source>
        <strain evidence="1">NBRC 16418</strain>
    </source>
</reference>
<keyword evidence="2" id="KW-1185">Reference proteome</keyword>
<dbReference type="EMBL" id="BOPH01000158">
    <property type="protein sequence ID" value="GIJ75431.1"/>
    <property type="molecule type" value="Genomic_DNA"/>
</dbReference>
<evidence type="ECO:0000313" key="2">
    <source>
        <dbReference type="Proteomes" id="UP000635606"/>
    </source>
</evidence>
<protein>
    <submittedName>
        <fullName evidence="1">Uncharacterized protein</fullName>
    </submittedName>
</protein>
<dbReference type="AlphaFoldDB" id="A0A8J4EI74"/>
<accession>A0A8J4EI74</accession>
<organism evidence="1 2">
    <name type="scientific">Virgisporangium ochraceum</name>
    <dbReference type="NCBI Taxonomy" id="65505"/>
    <lineage>
        <taxon>Bacteria</taxon>
        <taxon>Bacillati</taxon>
        <taxon>Actinomycetota</taxon>
        <taxon>Actinomycetes</taxon>
        <taxon>Micromonosporales</taxon>
        <taxon>Micromonosporaceae</taxon>
        <taxon>Virgisporangium</taxon>
    </lineage>
</organism>
<dbReference type="Proteomes" id="UP000635606">
    <property type="component" value="Unassembled WGS sequence"/>
</dbReference>
<gene>
    <name evidence="1" type="ORF">Voc01_103480</name>
</gene>
<proteinExistence type="predicted"/>